<comment type="subcellular location">
    <subcellularLocation>
        <location evidence="1">Membrane</location>
        <topology evidence="1">Single-pass membrane protein</topology>
    </subcellularLocation>
</comment>
<dbReference type="PANTHER" id="PTHR13674:SF3">
    <property type="entry name" value="PROTEIN FAM162B"/>
    <property type="match status" value="1"/>
</dbReference>
<evidence type="ECO:0000256" key="3">
    <source>
        <dbReference type="ARBA" id="ARBA00022692"/>
    </source>
</evidence>
<comment type="caution">
    <text evidence="7">The sequence shown here is derived from an EMBL/GenBank/DDBJ whole genome shotgun (WGS) entry which is preliminary data.</text>
</comment>
<dbReference type="Pfam" id="PF06388">
    <property type="entry name" value="DUF1075"/>
    <property type="match status" value="1"/>
</dbReference>
<evidence type="ECO:0000256" key="2">
    <source>
        <dbReference type="ARBA" id="ARBA00007363"/>
    </source>
</evidence>
<evidence type="ECO:0000256" key="4">
    <source>
        <dbReference type="ARBA" id="ARBA00022989"/>
    </source>
</evidence>
<feature type="transmembrane region" description="Helical" evidence="6">
    <location>
        <begin position="104"/>
        <end position="121"/>
    </location>
</feature>
<dbReference type="GO" id="GO:0016020">
    <property type="term" value="C:membrane"/>
    <property type="evidence" value="ECO:0007669"/>
    <property type="project" value="UniProtKB-SubCell"/>
</dbReference>
<sequence length="161" mass="18359">MFCATQSRCDLNLFKLFTRAKKHECQKHLCTGNAAKPYTRLANKAAMPHPVHRTQRVPGYKPSRFDKKIFLWSGRFKTEEDIPAIVSFEMLDAARNKARVKTCYIMIGMTVIACFAMILSGKQAARRHETLTSCNLAKKAKWREEALREQQIALAAASKRP</sequence>
<name>A0AAD8LMS7_ACIOX</name>
<evidence type="ECO:0000256" key="5">
    <source>
        <dbReference type="ARBA" id="ARBA00023136"/>
    </source>
</evidence>
<dbReference type="PANTHER" id="PTHR13674">
    <property type="entry name" value="GROWTH AND TRANSFORMATION-DEPENDENT PROTEIN"/>
    <property type="match status" value="1"/>
</dbReference>
<evidence type="ECO:0000313" key="8">
    <source>
        <dbReference type="Proteomes" id="UP001230051"/>
    </source>
</evidence>
<evidence type="ECO:0000313" key="7">
    <source>
        <dbReference type="EMBL" id="KAK1170413.1"/>
    </source>
</evidence>
<keyword evidence="3 6" id="KW-0812">Transmembrane</keyword>
<dbReference type="AlphaFoldDB" id="A0AAD8LMS7"/>
<proteinExistence type="inferred from homology"/>
<organism evidence="7 8">
    <name type="scientific">Acipenser oxyrinchus oxyrinchus</name>
    <dbReference type="NCBI Taxonomy" id="40147"/>
    <lineage>
        <taxon>Eukaryota</taxon>
        <taxon>Metazoa</taxon>
        <taxon>Chordata</taxon>
        <taxon>Craniata</taxon>
        <taxon>Vertebrata</taxon>
        <taxon>Euteleostomi</taxon>
        <taxon>Actinopterygii</taxon>
        <taxon>Chondrostei</taxon>
        <taxon>Acipenseriformes</taxon>
        <taxon>Acipenseridae</taxon>
        <taxon>Acipenser</taxon>
    </lineage>
</organism>
<evidence type="ECO:0000256" key="6">
    <source>
        <dbReference type="SAM" id="Phobius"/>
    </source>
</evidence>
<reference evidence="7" key="1">
    <citation type="submission" date="2022-02" db="EMBL/GenBank/DDBJ databases">
        <title>Atlantic sturgeon de novo genome assembly.</title>
        <authorList>
            <person name="Stock M."/>
            <person name="Klopp C."/>
            <person name="Guiguen Y."/>
            <person name="Cabau C."/>
            <person name="Parinello H."/>
            <person name="Santidrian Yebra-Pimentel E."/>
            <person name="Kuhl H."/>
            <person name="Dirks R.P."/>
            <person name="Guessner J."/>
            <person name="Wuertz S."/>
            <person name="Du K."/>
            <person name="Schartl M."/>
        </authorList>
    </citation>
    <scope>NUCLEOTIDE SEQUENCE</scope>
    <source>
        <strain evidence="7">STURGEONOMICS-FGT-2020</strain>
        <tissue evidence="7">Whole blood</tissue>
    </source>
</reference>
<dbReference type="Proteomes" id="UP001230051">
    <property type="component" value="Unassembled WGS sequence"/>
</dbReference>
<gene>
    <name evidence="7" type="primary">Fam162b</name>
    <name evidence="7" type="ORF">AOXY_G7254</name>
</gene>
<protein>
    <submittedName>
        <fullName evidence="7">Protein FAM162B-like</fullName>
    </submittedName>
</protein>
<evidence type="ECO:0000256" key="1">
    <source>
        <dbReference type="ARBA" id="ARBA00004167"/>
    </source>
</evidence>
<dbReference type="InterPro" id="IPR009432">
    <property type="entry name" value="DUF1075"/>
</dbReference>
<keyword evidence="4 6" id="KW-1133">Transmembrane helix</keyword>
<accession>A0AAD8LMS7</accession>
<dbReference type="EMBL" id="JAGXEW010000006">
    <property type="protein sequence ID" value="KAK1170413.1"/>
    <property type="molecule type" value="Genomic_DNA"/>
</dbReference>
<keyword evidence="5 6" id="KW-0472">Membrane</keyword>
<comment type="similarity">
    <text evidence="2">Belongs to the UPF0389 family.</text>
</comment>
<keyword evidence="8" id="KW-1185">Reference proteome</keyword>